<proteinExistence type="predicted"/>
<evidence type="ECO:0000313" key="2">
    <source>
        <dbReference type="EMBL" id="MCW0952686.1"/>
    </source>
</evidence>
<protein>
    <recommendedName>
        <fullName evidence="4">Type II secretion system protein</fullName>
    </recommendedName>
</protein>
<evidence type="ECO:0000256" key="1">
    <source>
        <dbReference type="SAM" id="Phobius"/>
    </source>
</evidence>
<keyword evidence="1" id="KW-1133">Transmembrane helix</keyword>
<keyword evidence="1" id="KW-0812">Transmembrane</keyword>
<reference evidence="2 3" key="1">
    <citation type="submission" date="2022-10" db="EMBL/GenBank/DDBJ databases">
        <title>Weissella fermenti sp. nov., isolated from fermented cabbage.</title>
        <authorList>
            <person name="Lee J.K."/>
            <person name="Baek J.H."/>
            <person name="Choi D.G."/>
            <person name="Kim J.M."/>
            <person name="Jeon C.O."/>
        </authorList>
    </citation>
    <scope>NUCLEOTIDE SEQUENCE [LARGE SCALE GENOMIC DNA]</scope>
    <source>
        <strain evidence="2 3">KACC 18534</strain>
    </source>
</reference>
<organism evidence="2 3">
    <name type="scientific">Weissella ceti</name>
    <dbReference type="NCBI Taxonomy" id="759620"/>
    <lineage>
        <taxon>Bacteria</taxon>
        <taxon>Bacillati</taxon>
        <taxon>Bacillota</taxon>
        <taxon>Bacilli</taxon>
        <taxon>Lactobacillales</taxon>
        <taxon>Lactobacillaceae</taxon>
        <taxon>Weissella</taxon>
    </lineage>
</organism>
<dbReference type="EMBL" id="JAOZFE010000001">
    <property type="protein sequence ID" value="MCW0952686.1"/>
    <property type="molecule type" value="Genomic_DNA"/>
</dbReference>
<feature type="transmembrane region" description="Helical" evidence="1">
    <location>
        <begin position="9"/>
        <end position="31"/>
    </location>
</feature>
<dbReference type="Proteomes" id="UP001526225">
    <property type="component" value="Unassembled WGS sequence"/>
</dbReference>
<name>A0ABT3E2N6_9LACO</name>
<accession>A0ABT3E2N6</accession>
<evidence type="ECO:0000313" key="3">
    <source>
        <dbReference type="Proteomes" id="UP001526225"/>
    </source>
</evidence>
<evidence type="ECO:0008006" key="4">
    <source>
        <dbReference type="Google" id="ProtNLM"/>
    </source>
</evidence>
<keyword evidence="3" id="KW-1185">Reference proteome</keyword>
<keyword evidence="1" id="KW-0472">Membrane</keyword>
<dbReference type="RefSeq" id="WP_213409294.1">
    <property type="nucleotide sequence ID" value="NZ_CP074441.1"/>
</dbReference>
<comment type="caution">
    <text evidence="2">The sequence shown here is derived from an EMBL/GenBank/DDBJ whole genome shotgun (WGS) entry which is preliminary data.</text>
</comment>
<gene>
    <name evidence="2" type="ORF">OIT44_01160</name>
</gene>
<sequence length="88" mass="10395">MFSKRQGFILYEAILGLSVFCLAIQLCMGMLQNCQREMILEETRLASLRSHFERLDSKSNETDKKGQQKRTKVYRTKREILHSKIRVD</sequence>